<dbReference type="OrthoDB" id="692030at2759"/>
<dbReference type="AlphaFoldDB" id="A0A444X654"/>
<feature type="compositionally biased region" description="Low complexity" evidence="1">
    <location>
        <begin position="68"/>
        <end position="77"/>
    </location>
</feature>
<protein>
    <submittedName>
        <fullName evidence="2">Uncharacterized protein</fullName>
    </submittedName>
</protein>
<feature type="region of interest" description="Disordered" evidence="1">
    <location>
        <begin position="250"/>
        <end position="289"/>
    </location>
</feature>
<name>A0A444X654_ARAHY</name>
<feature type="region of interest" description="Disordered" evidence="1">
    <location>
        <begin position="61"/>
        <end position="94"/>
    </location>
</feature>
<dbReference type="PANTHER" id="PTHR37256">
    <property type="entry name" value="E1A-BINDING PROTEIN P400-LIKE"/>
    <property type="match status" value="1"/>
</dbReference>
<sequence length="411" mass="46375">MRRRSSKKNEERMELDKLSSRNLEDPPISGAYIRSLVKQLNTSTTTTNESMNSKGQDCFVARKHGKAHQSTQQQPQQQHKKQVRRRLHTSRPYQERLLNMAEARKEIVTALKFHRAAMKQARERQQQQQQQQQQPPPLQVQEQHQQSFEQDGRFKGRRNPRIYPSCRANFPNKMEDFSCSYLSQPLPPPSTLAPNSYTWANAPSLITQPPQTLLAENPNFVLPSQTLGLNLNFHDFNNLDATLHLNNSSLSSYSSPTSSSPPLSVVTDQEAHSVGMSQGQGDGSSSLVDTIQSGATTRTSGSGDLHTAMDDEGMAEIRSLGEQYQMEWSDTMNLVKSACWFKYLRNIEHEVPGVKIGDGSYHFFDEVVEFPAWLNANGSCLEKCSDDYFQDSALPCMDIGDIESMDGDWLA</sequence>
<proteinExistence type="predicted"/>
<accession>A0A444X654</accession>
<dbReference type="EMBL" id="SDMP01000020">
    <property type="protein sequence ID" value="RYQ85176.1"/>
    <property type="molecule type" value="Genomic_DNA"/>
</dbReference>
<gene>
    <name evidence="2" type="ORF">Ahy_B10g104669</name>
</gene>
<comment type="caution">
    <text evidence="2">The sequence shown here is derived from an EMBL/GenBank/DDBJ whole genome shotgun (WGS) entry which is preliminary data.</text>
</comment>
<evidence type="ECO:0000313" key="2">
    <source>
        <dbReference type="EMBL" id="RYQ85176.1"/>
    </source>
</evidence>
<feature type="compositionally biased region" description="Low complexity" evidence="1">
    <location>
        <begin position="273"/>
        <end position="289"/>
    </location>
</feature>
<reference evidence="2 3" key="1">
    <citation type="submission" date="2019-01" db="EMBL/GenBank/DDBJ databases">
        <title>Sequencing of cultivated peanut Arachis hypogaea provides insights into genome evolution and oil improvement.</title>
        <authorList>
            <person name="Chen X."/>
        </authorList>
    </citation>
    <scope>NUCLEOTIDE SEQUENCE [LARGE SCALE GENOMIC DNA]</scope>
    <source>
        <strain evidence="3">cv. Fuhuasheng</strain>
        <tissue evidence="2">Leaves</tissue>
    </source>
</reference>
<feature type="compositionally biased region" description="Low complexity" evidence="1">
    <location>
        <begin position="250"/>
        <end position="264"/>
    </location>
</feature>
<evidence type="ECO:0000256" key="1">
    <source>
        <dbReference type="SAM" id="MobiDB-lite"/>
    </source>
</evidence>
<keyword evidence="3" id="KW-1185">Reference proteome</keyword>
<dbReference type="Gramene" id="arahy.Tifrunner.gnm2.ann2.Ah20g360600.1">
    <property type="protein sequence ID" value="arahy.Tifrunner.gnm2.ann2.Ah20g360600.1-CDS"/>
    <property type="gene ID" value="arahy.Tifrunner.gnm2.ann2.Ah20g360600"/>
</dbReference>
<feature type="region of interest" description="Disordered" evidence="1">
    <location>
        <begin position="118"/>
        <end position="163"/>
    </location>
</feature>
<dbReference type="Proteomes" id="UP000289738">
    <property type="component" value="Chromosome B10"/>
</dbReference>
<organism evidence="2 3">
    <name type="scientific">Arachis hypogaea</name>
    <name type="common">Peanut</name>
    <dbReference type="NCBI Taxonomy" id="3818"/>
    <lineage>
        <taxon>Eukaryota</taxon>
        <taxon>Viridiplantae</taxon>
        <taxon>Streptophyta</taxon>
        <taxon>Embryophyta</taxon>
        <taxon>Tracheophyta</taxon>
        <taxon>Spermatophyta</taxon>
        <taxon>Magnoliopsida</taxon>
        <taxon>eudicotyledons</taxon>
        <taxon>Gunneridae</taxon>
        <taxon>Pentapetalae</taxon>
        <taxon>rosids</taxon>
        <taxon>fabids</taxon>
        <taxon>Fabales</taxon>
        <taxon>Fabaceae</taxon>
        <taxon>Papilionoideae</taxon>
        <taxon>50 kb inversion clade</taxon>
        <taxon>dalbergioids sensu lato</taxon>
        <taxon>Dalbergieae</taxon>
        <taxon>Pterocarpus clade</taxon>
        <taxon>Arachis</taxon>
    </lineage>
</organism>
<feature type="region of interest" description="Disordered" evidence="1">
    <location>
        <begin position="1"/>
        <end position="28"/>
    </location>
</feature>
<feature type="compositionally biased region" description="Basic and acidic residues" evidence="1">
    <location>
        <begin position="7"/>
        <end position="24"/>
    </location>
</feature>
<dbReference type="PANTHER" id="PTHR37256:SF1">
    <property type="entry name" value="MYB-LIKE PROTEIN A"/>
    <property type="match status" value="1"/>
</dbReference>
<evidence type="ECO:0000313" key="3">
    <source>
        <dbReference type="Proteomes" id="UP000289738"/>
    </source>
</evidence>
<feature type="compositionally biased region" description="Basic residues" evidence="1">
    <location>
        <begin position="78"/>
        <end position="89"/>
    </location>
</feature>
<feature type="compositionally biased region" description="Low complexity" evidence="1">
    <location>
        <begin position="126"/>
        <end position="149"/>
    </location>
</feature>